<keyword evidence="7 13" id="KW-0547">Nucleotide-binding</keyword>
<dbReference type="CDD" id="cd05572">
    <property type="entry name" value="STKc_cGK"/>
    <property type="match status" value="1"/>
</dbReference>
<protein>
    <recommendedName>
        <fullName evidence="2">cGMP-dependent protein kinase</fullName>
        <ecNumber evidence="2">2.7.11.12</ecNumber>
    </recommendedName>
</protein>
<dbReference type="PROSITE" id="PS00889">
    <property type="entry name" value="CNMP_BINDING_2"/>
    <property type="match status" value="2"/>
</dbReference>
<evidence type="ECO:0000256" key="7">
    <source>
        <dbReference type="ARBA" id="ARBA00022741"/>
    </source>
</evidence>
<evidence type="ECO:0000256" key="5">
    <source>
        <dbReference type="ARBA" id="ARBA00022553"/>
    </source>
</evidence>
<dbReference type="PROSITE" id="PS00108">
    <property type="entry name" value="PROTEIN_KINASE_ST"/>
    <property type="match status" value="1"/>
</dbReference>
<keyword evidence="6" id="KW-0808">Transferase</keyword>
<dbReference type="InterPro" id="IPR018488">
    <property type="entry name" value="cNMP-bd_CS"/>
</dbReference>
<feature type="compositionally biased region" description="Basic and acidic residues" evidence="14">
    <location>
        <begin position="116"/>
        <end position="130"/>
    </location>
</feature>
<dbReference type="InterPro" id="IPR000595">
    <property type="entry name" value="cNMP-bd_dom"/>
</dbReference>
<evidence type="ECO:0000259" key="16">
    <source>
        <dbReference type="PROSITE" id="PS50042"/>
    </source>
</evidence>
<dbReference type="VEuPathDB" id="VectorBase:AFUN2_011581"/>
<dbReference type="PRINTS" id="PR00104">
    <property type="entry name" value="CGMPKINASE"/>
</dbReference>
<feature type="domain" description="Cyclic nucleotide-binding" evidence="16">
    <location>
        <begin position="621"/>
        <end position="744"/>
    </location>
</feature>
<dbReference type="InterPro" id="IPR000961">
    <property type="entry name" value="AGC-kinase_C"/>
</dbReference>
<feature type="compositionally biased region" description="Low complexity" evidence="14">
    <location>
        <begin position="421"/>
        <end position="451"/>
    </location>
</feature>
<feature type="region of interest" description="Disordered" evidence="14">
    <location>
        <begin position="216"/>
        <end position="308"/>
    </location>
</feature>
<evidence type="ECO:0000256" key="1">
    <source>
        <dbReference type="ARBA" id="ARBA00006352"/>
    </source>
</evidence>
<dbReference type="SUPFAM" id="SSF56112">
    <property type="entry name" value="Protein kinase-like (PK-like)"/>
    <property type="match status" value="1"/>
</dbReference>
<feature type="region of interest" description="Disordered" evidence="14">
    <location>
        <begin position="185"/>
        <end position="204"/>
    </location>
</feature>
<dbReference type="SMART" id="SM00100">
    <property type="entry name" value="cNMP"/>
    <property type="match status" value="2"/>
</dbReference>
<accession>A0A4Y0BNV3</accession>
<feature type="domain" description="Cyclic nucleotide-binding" evidence="16">
    <location>
        <begin position="545"/>
        <end position="618"/>
    </location>
</feature>
<evidence type="ECO:0000256" key="10">
    <source>
        <dbReference type="ARBA" id="ARBA00022992"/>
    </source>
</evidence>
<feature type="domain" description="Protein kinase" evidence="15">
    <location>
        <begin position="760"/>
        <end position="1019"/>
    </location>
</feature>
<organism evidence="18">
    <name type="scientific">Anopheles funestus</name>
    <name type="common">African malaria mosquito</name>
    <dbReference type="NCBI Taxonomy" id="62324"/>
    <lineage>
        <taxon>Eukaryota</taxon>
        <taxon>Metazoa</taxon>
        <taxon>Ecdysozoa</taxon>
        <taxon>Arthropoda</taxon>
        <taxon>Hexapoda</taxon>
        <taxon>Insecta</taxon>
        <taxon>Pterygota</taxon>
        <taxon>Neoptera</taxon>
        <taxon>Endopterygota</taxon>
        <taxon>Diptera</taxon>
        <taxon>Nematocera</taxon>
        <taxon>Culicoidea</taxon>
        <taxon>Culicidae</taxon>
        <taxon>Anophelinae</taxon>
        <taxon>Anopheles</taxon>
    </lineage>
</organism>
<dbReference type="FunFam" id="3.30.200.20:FF:000005">
    <property type="entry name" value="cAMP-dependent protein kinase catalytic subunit"/>
    <property type="match status" value="1"/>
</dbReference>
<keyword evidence="9 13" id="KW-0067">ATP-binding</keyword>
<dbReference type="GO" id="GO:0004692">
    <property type="term" value="F:cGMP-dependent protein kinase activity"/>
    <property type="evidence" value="ECO:0007669"/>
    <property type="project" value="UniProtKB-EC"/>
</dbReference>
<evidence type="ECO:0000256" key="3">
    <source>
        <dbReference type="ARBA" id="ARBA00022527"/>
    </source>
</evidence>
<keyword evidence="8" id="KW-0418">Kinase</keyword>
<keyword evidence="4" id="KW-0140">cGMP</keyword>
<feature type="domain" description="AGC-kinase C-terminal" evidence="17">
    <location>
        <begin position="1020"/>
        <end position="1071"/>
    </location>
</feature>
<dbReference type="Gene3D" id="3.30.200.20">
    <property type="entry name" value="Phosphorylase Kinase, domain 1"/>
    <property type="match status" value="1"/>
</dbReference>
<evidence type="ECO:0000256" key="11">
    <source>
        <dbReference type="ARBA" id="ARBA00047298"/>
    </source>
</evidence>
<dbReference type="CDD" id="cd00038">
    <property type="entry name" value="CAP_ED"/>
    <property type="match status" value="2"/>
</dbReference>
<evidence type="ECO:0000313" key="18">
    <source>
        <dbReference type="EnsemblMetazoa" id="AFUN020177-PB"/>
    </source>
</evidence>
<dbReference type="InterPro" id="IPR017441">
    <property type="entry name" value="Protein_kinase_ATP_BS"/>
</dbReference>
<dbReference type="SMART" id="SM00220">
    <property type="entry name" value="S_TKc"/>
    <property type="match status" value="1"/>
</dbReference>
<feature type="compositionally biased region" description="Acidic residues" evidence="14">
    <location>
        <begin position="76"/>
        <end position="88"/>
    </location>
</feature>
<dbReference type="PROSITE" id="PS50011">
    <property type="entry name" value="PROTEIN_KINASE_DOM"/>
    <property type="match status" value="1"/>
</dbReference>
<evidence type="ECO:0000256" key="13">
    <source>
        <dbReference type="PROSITE-ProRule" id="PRU10141"/>
    </source>
</evidence>
<dbReference type="Pfam" id="PF00069">
    <property type="entry name" value="Pkinase"/>
    <property type="match status" value="1"/>
</dbReference>
<dbReference type="InterPro" id="IPR002374">
    <property type="entry name" value="cGMP_dep_kinase"/>
</dbReference>
<keyword evidence="3" id="KW-0723">Serine/threonine-protein kinase</keyword>
<comment type="catalytic activity">
    <reaction evidence="11">
        <text>L-threonyl-[protein] + ATP = O-phospho-L-threonyl-[protein] + ADP + H(+)</text>
        <dbReference type="Rhea" id="RHEA:46608"/>
        <dbReference type="Rhea" id="RHEA-COMP:11060"/>
        <dbReference type="Rhea" id="RHEA-COMP:11605"/>
        <dbReference type="ChEBI" id="CHEBI:15378"/>
        <dbReference type="ChEBI" id="CHEBI:30013"/>
        <dbReference type="ChEBI" id="CHEBI:30616"/>
        <dbReference type="ChEBI" id="CHEBI:61977"/>
        <dbReference type="ChEBI" id="CHEBI:456216"/>
        <dbReference type="EC" id="2.7.11.12"/>
    </reaction>
</comment>
<dbReference type="PROSITE" id="PS51285">
    <property type="entry name" value="AGC_KINASE_CTER"/>
    <property type="match status" value="1"/>
</dbReference>
<dbReference type="EC" id="2.7.11.12" evidence="2"/>
<sequence length="1071" mass="120679">MRIIHHPGRAIDASLSLEQRSAMGALYEANWNKVQSSMNSLIESHHETNPYETADHPSSRPVNLESYRTSTVAGSSEDDEGLPDEEERDSFQEGNGVLKALNGYRPATIRRARQRQYPEWDESKDPKDFLDDPNATKYHTVKGRIFENTHKPRPALRGSSMAEFDAGHYANLLSTEERVPAVPARNSTLKRSNTVAAKIPTAQQRTLDRRELFMHQQQHQYHPPPEHQSKKERVRQQKPMDEYSDHLHRPVSHYPDPMPGIESKLRSSVICDNGTGRARYRDKSSPADYRRGSDDSESNLSIGDRMTSYRSDNDLCSQIYREGSRNGSLASIPRASATLSRNRTIKGRPILEDIPADLLPRLEPEKPKRSDKKVGFGKMLYNTISAGTKFPRTLLKSHFGAGVREAGDMSENESATGCHDSPLSSLSSSASSSSSSSPPSSSSKSSSFKKLFGGGGTSGGSRSTSNGSSISNSISSFTVHQQRRPQLRDECGDSFIISSRHGPASGKLPSLVPVHTYARKRRTGNLIANEPIYGNVEEIYVNPDEGRVEVSREGKYLSTLSGAKVLGELAILYHCQRTATITAATDCKLWAIERQCFQTIMMRTGLIRQAEYSDFLKSVPIFKNLPEDTLCKISDVLEECYYQKDDYIIRQGARGDTFFIISKGQVRVTIRQPDTQEEKFIRTLGKGDFFGEKALQGDDLRTANIICDSPEGVTCLVIDRDTFNQLISNLDEIRNRYNDEGVSERKKIYEEFREVKLSDLRVISTLGVGGFGRVELVQLAQDKSRSFALKQMKKAQIVETRQQQHIMSEKEIMSEANCDFIVKLYKTFKDRKYLYMLMESCLGGELWTILRDRGHFDDGTTRFYTACVVEAFDYLHSRNIIYRDLKPENLLLDVSGYVKLVDFGFAKKLQSGRKTWTFCGTPEYVAPEVILNRGHDISADYWSLGVLMFELLTGTPPFTGADPMRTYNIILKGIDAIEFPRNITRNASALIKKLCRDNPTERLGYQRGGISEIQKHKWFDGFYWEGLRNRSLPPPILPKVQSVVDTANFDDYPADPDGPPPDDLSGWDDDF</sequence>
<dbReference type="STRING" id="62324.A0A4Y0BNV3"/>
<dbReference type="PROSITE" id="PS00107">
    <property type="entry name" value="PROTEIN_KINASE_ATP"/>
    <property type="match status" value="1"/>
</dbReference>
<evidence type="ECO:0000256" key="14">
    <source>
        <dbReference type="SAM" id="MobiDB-lite"/>
    </source>
</evidence>
<keyword evidence="5" id="KW-0597">Phosphoprotein</keyword>
<keyword evidence="10" id="KW-0142">cGMP-binding</keyword>
<comment type="catalytic activity">
    <reaction evidence="12">
        <text>L-seryl-[protein] + ATP = O-phospho-L-seryl-[protein] + ADP + H(+)</text>
        <dbReference type="Rhea" id="RHEA:17989"/>
        <dbReference type="Rhea" id="RHEA-COMP:9863"/>
        <dbReference type="Rhea" id="RHEA-COMP:11604"/>
        <dbReference type="ChEBI" id="CHEBI:15378"/>
        <dbReference type="ChEBI" id="CHEBI:29999"/>
        <dbReference type="ChEBI" id="CHEBI:30616"/>
        <dbReference type="ChEBI" id="CHEBI:83421"/>
        <dbReference type="ChEBI" id="CHEBI:456216"/>
        <dbReference type="EC" id="2.7.11.12"/>
    </reaction>
</comment>
<dbReference type="Gene3D" id="2.60.120.10">
    <property type="entry name" value="Jelly Rolls"/>
    <property type="match status" value="2"/>
</dbReference>
<evidence type="ECO:0000256" key="4">
    <source>
        <dbReference type="ARBA" id="ARBA00022535"/>
    </source>
</evidence>
<feature type="region of interest" description="Disordered" evidence="14">
    <location>
        <begin position="48"/>
        <end position="135"/>
    </location>
</feature>
<dbReference type="GO" id="GO:0005737">
    <property type="term" value="C:cytoplasm"/>
    <property type="evidence" value="ECO:0007669"/>
    <property type="project" value="UniProtKB-ARBA"/>
</dbReference>
<evidence type="ECO:0000256" key="9">
    <source>
        <dbReference type="ARBA" id="ARBA00022840"/>
    </source>
</evidence>
<evidence type="ECO:0000259" key="15">
    <source>
        <dbReference type="PROSITE" id="PS50011"/>
    </source>
</evidence>
<evidence type="ECO:0000259" key="17">
    <source>
        <dbReference type="PROSITE" id="PS51285"/>
    </source>
</evidence>
<dbReference type="Pfam" id="PF00027">
    <property type="entry name" value="cNMP_binding"/>
    <property type="match status" value="2"/>
</dbReference>
<dbReference type="PANTHER" id="PTHR24353">
    <property type="entry name" value="CYCLIC NUCLEOTIDE-DEPENDENT PROTEIN KINASE"/>
    <property type="match status" value="1"/>
</dbReference>
<dbReference type="InterPro" id="IPR014710">
    <property type="entry name" value="RmlC-like_jellyroll"/>
</dbReference>
<name>A0A4Y0BNV3_ANOFN</name>
<feature type="region of interest" description="Disordered" evidence="14">
    <location>
        <begin position="407"/>
        <end position="472"/>
    </location>
</feature>
<feature type="compositionally biased region" description="Basic and acidic residues" evidence="14">
    <location>
        <begin position="48"/>
        <end position="58"/>
    </location>
</feature>
<dbReference type="Gene3D" id="1.10.510.10">
    <property type="entry name" value="Transferase(Phosphotransferase) domain 1"/>
    <property type="match status" value="1"/>
</dbReference>
<evidence type="ECO:0000256" key="8">
    <source>
        <dbReference type="ARBA" id="ARBA00022777"/>
    </source>
</evidence>
<dbReference type="FunFam" id="1.10.510.10:FF:000096">
    <property type="entry name" value="cGMP-dependent protein kinase"/>
    <property type="match status" value="1"/>
</dbReference>
<dbReference type="FunFam" id="2.60.120.10:FF:000064">
    <property type="entry name" value="cGMP-dependent protein kinase, isozyme"/>
    <property type="match status" value="1"/>
</dbReference>
<dbReference type="GO" id="GO:0005524">
    <property type="term" value="F:ATP binding"/>
    <property type="evidence" value="ECO:0007669"/>
    <property type="project" value="UniProtKB-UniRule"/>
</dbReference>
<dbReference type="AlphaFoldDB" id="A0A4Y0BNV3"/>
<dbReference type="PROSITE" id="PS50042">
    <property type="entry name" value="CNMP_BINDING_3"/>
    <property type="match status" value="2"/>
</dbReference>
<feature type="binding site" evidence="13">
    <location>
        <position position="790"/>
    </location>
    <ligand>
        <name>ATP</name>
        <dbReference type="ChEBI" id="CHEBI:30616"/>
    </ligand>
</feature>
<dbReference type="EnsemblMetazoa" id="AFUN020177-RB">
    <property type="protein sequence ID" value="AFUN020177-PB"/>
    <property type="gene ID" value="AFUN020177"/>
</dbReference>
<dbReference type="InterPro" id="IPR018490">
    <property type="entry name" value="cNMP-bd_dom_sf"/>
</dbReference>
<feature type="compositionally biased region" description="Basic and acidic residues" evidence="14">
    <location>
        <begin position="279"/>
        <end position="294"/>
    </location>
</feature>
<feature type="region of interest" description="Disordered" evidence="14">
    <location>
        <begin position="1048"/>
        <end position="1071"/>
    </location>
</feature>
<dbReference type="PROSITE" id="PS00888">
    <property type="entry name" value="CNMP_BINDING_1"/>
    <property type="match status" value="1"/>
</dbReference>
<dbReference type="InterPro" id="IPR000719">
    <property type="entry name" value="Prot_kinase_dom"/>
</dbReference>
<dbReference type="PANTHER" id="PTHR24353:SF111">
    <property type="match status" value="1"/>
</dbReference>
<feature type="compositionally biased region" description="Low complexity" evidence="14">
    <location>
        <begin position="460"/>
        <end position="472"/>
    </location>
</feature>
<evidence type="ECO:0000256" key="2">
    <source>
        <dbReference type="ARBA" id="ARBA00012428"/>
    </source>
</evidence>
<reference evidence="18" key="1">
    <citation type="submission" date="2020-05" db="UniProtKB">
        <authorList>
            <consortium name="EnsemblMetazoa"/>
        </authorList>
    </citation>
    <scope>IDENTIFICATION</scope>
    <source>
        <strain evidence="18">FUMOZ</strain>
    </source>
</reference>
<feature type="compositionally biased region" description="Basic and acidic residues" evidence="14">
    <location>
        <begin position="224"/>
        <end position="248"/>
    </location>
</feature>
<evidence type="ECO:0000256" key="6">
    <source>
        <dbReference type="ARBA" id="ARBA00022679"/>
    </source>
</evidence>
<dbReference type="InterPro" id="IPR008271">
    <property type="entry name" value="Ser/Thr_kinase_AS"/>
</dbReference>
<dbReference type="SMART" id="SM00133">
    <property type="entry name" value="S_TK_X"/>
    <property type="match status" value="1"/>
</dbReference>
<dbReference type="SUPFAM" id="SSF51206">
    <property type="entry name" value="cAMP-binding domain-like"/>
    <property type="match status" value="2"/>
</dbReference>
<dbReference type="VEuPathDB" id="VectorBase:AFUN020177"/>
<dbReference type="GO" id="GO:0030553">
    <property type="term" value="F:cGMP binding"/>
    <property type="evidence" value="ECO:0007669"/>
    <property type="project" value="UniProtKB-KW"/>
</dbReference>
<comment type="similarity">
    <text evidence="1">Belongs to the protein kinase superfamily. AGC Ser/Thr protein kinase family. cGMP subfamily.</text>
</comment>
<evidence type="ECO:0000256" key="12">
    <source>
        <dbReference type="ARBA" id="ARBA00047462"/>
    </source>
</evidence>
<proteinExistence type="inferred from homology"/>
<dbReference type="InterPro" id="IPR035014">
    <property type="entry name" value="STKc_cGK"/>
</dbReference>
<dbReference type="InterPro" id="IPR011009">
    <property type="entry name" value="Kinase-like_dom_sf"/>
</dbReference>